<organism evidence="4 5">
    <name type="scientific">Nocardia cyriacigeorgica</name>
    <dbReference type="NCBI Taxonomy" id="135487"/>
    <lineage>
        <taxon>Bacteria</taxon>
        <taxon>Bacillati</taxon>
        <taxon>Actinomycetota</taxon>
        <taxon>Actinomycetes</taxon>
        <taxon>Mycobacteriales</taxon>
        <taxon>Nocardiaceae</taxon>
        <taxon>Nocardia</taxon>
    </lineage>
</organism>
<keyword evidence="2" id="KW-0812">Transmembrane</keyword>
<feature type="transmembrane region" description="Helical" evidence="2">
    <location>
        <begin position="151"/>
        <end position="173"/>
    </location>
</feature>
<dbReference type="InterPro" id="IPR058333">
    <property type="entry name" value="DUF8020"/>
</dbReference>
<dbReference type="AlphaFoldDB" id="A0A4V6IBT5"/>
<dbReference type="Pfam" id="PF26059">
    <property type="entry name" value="DUF8020"/>
    <property type="match status" value="1"/>
</dbReference>
<protein>
    <recommendedName>
        <fullName evidence="3">DUF8020 domain-containing protein</fullName>
    </recommendedName>
</protein>
<proteinExistence type="predicted"/>
<dbReference type="EMBL" id="LR215973">
    <property type="protein sequence ID" value="VFA96793.1"/>
    <property type="molecule type" value="Genomic_DNA"/>
</dbReference>
<keyword evidence="2" id="KW-1133">Transmembrane helix</keyword>
<feature type="compositionally biased region" description="Polar residues" evidence="1">
    <location>
        <begin position="227"/>
        <end position="238"/>
    </location>
</feature>
<keyword evidence="2" id="KW-0472">Membrane</keyword>
<evidence type="ECO:0000256" key="1">
    <source>
        <dbReference type="SAM" id="MobiDB-lite"/>
    </source>
</evidence>
<name>A0A4V6IBT5_9NOCA</name>
<evidence type="ECO:0000313" key="4">
    <source>
        <dbReference type="EMBL" id="VFA96793.1"/>
    </source>
</evidence>
<feature type="region of interest" description="Disordered" evidence="1">
    <location>
        <begin position="211"/>
        <end position="238"/>
    </location>
</feature>
<evidence type="ECO:0000256" key="2">
    <source>
        <dbReference type="SAM" id="Phobius"/>
    </source>
</evidence>
<sequence>MAAALAATVALAIPAGPDAAAHAQPGVSYHASLAGTSVVTELETGRFTVDDRANAVAIHDDSGARIDAVPLSYTLDGQRLRLSYDISADGRTLTLTPSTSGLDRRALTPVASPLENQLAMNDLINAVSIGTSLGTLVGTAVGALAGVGVGLLVSGASCAVLSLGCVVAVLPIVSLSAGVGGIAGLIIAGGPVAAAAAFDYVSTLHAAPGSTKYAEQTRGKPGGPPAQENTAPASAAAQ</sequence>
<gene>
    <name evidence="4" type="ORF">NCTC10797_00548</name>
</gene>
<dbReference type="Proteomes" id="UP000290439">
    <property type="component" value="Chromosome"/>
</dbReference>
<feature type="domain" description="DUF8020" evidence="3">
    <location>
        <begin position="26"/>
        <end position="99"/>
    </location>
</feature>
<evidence type="ECO:0000259" key="3">
    <source>
        <dbReference type="Pfam" id="PF26059"/>
    </source>
</evidence>
<accession>A0A4V6IBT5</accession>
<feature type="transmembrane region" description="Helical" evidence="2">
    <location>
        <begin position="123"/>
        <end position="144"/>
    </location>
</feature>
<feature type="transmembrane region" description="Helical" evidence="2">
    <location>
        <begin position="179"/>
        <end position="201"/>
    </location>
</feature>
<reference evidence="4 5" key="1">
    <citation type="submission" date="2019-02" db="EMBL/GenBank/DDBJ databases">
        <authorList>
            <consortium name="Pathogen Informatics"/>
        </authorList>
    </citation>
    <scope>NUCLEOTIDE SEQUENCE [LARGE SCALE GENOMIC DNA]</scope>
    <source>
        <strain evidence="4 5">3012STDY6756504</strain>
    </source>
</reference>
<evidence type="ECO:0000313" key="5">
    <source>
        <dbReference type="Proteomes" id="UP000290439"/>
    </source>
</evidence>